<protein>
    <submittedName>
        <fullName evidence="2">Uncharacterized protein</fullName>
    </submittedName>
</protein>
<evidence type="ECO:0000256" key="1">
    <source>
        <dbReference type="SAM" id="Phobius"/>
    </source>
</evidence>
<dbReference type="AlphaFoldDB" id="A0A6J8E3J4"/>
<keyword evidence="3" id="KW-1185">Reference proteome</keyword>
<keyword evidence="1" id="KW-0812">Transmembrane</keyword>
<evidence type="ECO:0000313" key="3">
    <source>
        <dbReference type="Proteomes" id="UP000507470"/>
    </source>
</evidence>
<dbReference type="OrthoDB" id="6106400at2759"/>
<name>A0A6J8E3J4_MYTCO</name>
<organism evidence="2 3">
    <name type="scientific">Mytilus coruscus</name>
    <name type="common">Sea mussel</name>
    <dbReference type="NCBI Taxonomy" id="42192"/>
    <lineage>
        <taxon>Eukaryota</taxon>
        <taxon>Metazoa</taxon>
        <taxon>Spiralia</taxon>
        <taxon>Lophotrochozoa</taxon>
        <taxon>Mollusca</taxon>
        <taxon>Bivalvia</taxon>
        <taxon>Autobranchia</taxon>
        <taxon>Pteriomorphia</taxon>
        <taxon>Mytilida</taxon>
        <taxon>Mytiloidea</taxon>
        <taxon>Mytilidae</taxon>
        <taxon>Mytilinae</taxon>
        <taxon>Mytilus</taxon>
    </lineage>
</organism>
<keyword evidence="1" id="KW-0472">Membrane</keyword>
<proteinExistence type="predicted"/>
<keyword evidence="1" id="KW-1133">Transmembrane helix</keyword>
<evidence type="ECO:0000313" key="2">
    <source>
        <dbReference type="EMBL" id="CAC5414947.1"/>
    </source>
</evidence>
<dbReference type="Proteomes" id="UP000507470">
    <property type="component" value="Unassembled WGS sequence"/>
</dbReference>
<sequence>MKRNDIHVTMETSKSDDNITNFPPISTSTDFNISTTSSDYVYSITVYYIGALTFTMLVVMTVAFIIMCHVLRRLRHKTRPPEPVRMASNNDFNIRISDVFDGGNKRRMSRAPGQSRNTAYFRQDSHEASRFDRMSVVPYAISVVNDNLNPPPIIGEPPKTEHPGTKLMTETANHSVTQVKDSTGVNPMHSTQTLPDNSTNSIPANGYLTKQNRIFSPPTLPNSIPVNENTTNNSSLPSTLQNNNKNGMHVNENMTQQNKTILPSTLPNNATKNNLANEVLIQRDKMAGTDLPKNTVNEYQVPRSTKVVQDNDKIHYQIPGNHYQTPKAPRKVIAL</sequence>
<reference evidence="2 3" key="1">
    <citation type="submission" date="2020-06" db="EMBL/GenBank/DDBJ databases">
        <authorList>
            <person name="Li R."/>
            <person name="Bekaert M."/>
        </authorList>
    </citation>
    <scope>NUCLEOTIDE SEQUENCE [LARGE SCALE GENOMIC DNA]</scope>
    <source>
        <strain evidence="3">wild</strain>
    </source>
</reference>
<feature type="transmembrane region" description="Helical" evidence="1">
    <location>
        <begin position="46"/>
        <end position="71"/>
    </location>
</feature>
<gene>
    <name evidence="2" type="ORF">MCOR_47677</name>
</gene>
<accession>A0A6J8E3J4</accession>
<dbReference type="EMBL" id="CACVKT020008358">
    <property type="protein sequence ID" value="CAC5414947.1"/>
    <property type="molecule type" value="Genomic_DNA"/>
</dbReference>